<gene>
    <name evidence="1" type="ORF">E2562_036666</name>
</gene>
<dbReference type="Gene3D" id="1.10.10.60">
    <property type="entry name" value="Homeodomain-like"/>
    <property type="match status" value="1"/>
</dbReference>
<proteinExistence type="predicted"/>
<dbReference type="AlphaFoldDB" id="A0A6G1FGI9"/>
<accession>A0A6G1FGI9</accession>
<dbReference type="EMBL" id="SPHZ02000001">
    <property type="protein sequence ID" value="KAF0935915.1"/>
    <property type="molecule type" value="Genomic_DNA"/>
</dbReference>
<organism evidence="1 2">
    <name type="scientific">Oryza meyeriana var. granulata</name>
    <dbReference type="NCBI Taxonomy" id="110450"/>
    <lineage>
        <taxon>Eukaryota</taxon>
        <taxon>Viridiplantae</taxon>
        <taxon>Streptophyta</taxon>
        <taxon>Embryophyta</taxon>
        <taxon>Tracheophyta</taxon>
        <taxon>Spermatophyta</taxon>
        <taxon>Magnoliopsida</taxon>
        <taxon>Liliopsida</taxon>
        <taxon>Poales</taxon>
        <taxon>Poaceae</taxon>
        <taxon>BOP clade</taxon>
        <taxon>Oryzoideae</taxon>
        <taxon>Oryzeae</taxon>
        <taxon>Oryzinae</taxon>
        <taxon>Oryza</taxon>
        <taxon>Oryza meyeriana</taxon>
    </lineage>
</organism>
<sequence length="216" mass="23898">MRAHLCPHSLDAPLSLDFERHIDAHPGGPQPITFDRPKEQGCGSVGVYGRWVQWTANLHERFVDAVAQLGGPDSERAHSFFLFTPPPVAFNEFKCITGGVVGRQGGRKLICEQRVRRGWPAGRTEAEQSTSSLAKVVGACRLREIRCKLAEKRAGEKSAVMRSLCWAVQQDLIQQQGENYLASERQRVLNDPKAVMPVAFVTFDSRWGAAVCAQTA</sequence>
<protein>
    <submittedName>
        <fullName evidence="1">Uncharacterized protein</fullName>
    </submittedName>
</protein>
<dbReference type="OrthoDB" id="784333at2759"/>
<keyword evidence="2" id="KW-1185">Reference proteome</keyword>
<evidence type="ECO:0000313" key="1">
    <source>
        <dbReference type="EMBL" id="KAF0935915.1"/>
    </source>
</evidence>
<dbReference type="Proteomes" id="UP000479710">
    <property type="component" value="Unassembled WGS sequence"/>
</dbReference>
<name>A0A6G1FGI9_9ORYZ</name>
<evidence type="ECO:0000313" key="2">
    <source>
        <dbReference type="Proteomes" id="UP000479710"/>
    </source>
</evidence>
<reference evidence="1 2" key="1">
    <citation type="submission" date="2019-11" db="EMBL/GenBank/DDBJ databases">
        <title>Whole genome sequence of Oryza granulata.</title>
        <authorList>
            <person name="Li W."/>
        </authorList>
    </citation>
    <scope>NUCLEOTIDE SEQUENCE [LARGE SCALE GENOMIC DNA]</scope>
    <source>
        <strain evidence="2">cv. Menghai</strain>
        <tissue evidence="1">Leaf</tissue>
    </source>
</reference>
<comment type="caution">
    <text evidence="1">The sequence shown here is derived from an EMBL/GenBank/DDBJ whole genome shotgun (WGS) entry which is preliminary data.</text>
</comment>